<evidence type="ECO:0000313" key="8">
    <source>
        <dbReference type="RefSeq" id="XP_011499962.1"/>
    </source>
</evidence>
<keyword evidence="6" id="KW-0175">Coiled coil</keyword>
<dbReference type="GeneID" id="105363860"/>
<dbReference type="GO" id="GO:0044782">
    <property type="term" value="P:cilium organization"/>
    <property type="evidence" value="ECO:0007669"/>
    <property type="project" value="TreeGrafter"/>
</dbReference>
<proteinExistence type="predicted"/>
<dbReference type="GO" id="GO:0031514">
    <property type="term" value="C:motile cilium"/>
    <property type="evidence" value="ECO:0007669"/>
    <property type="project" value="TreeGrafter"/>
</dbReference>
<evidence type="ECO:0000256" key="5">
    <source>
        <dbReference type="ARBA" id="ARBA00023273"/>
    </source>
</evidence>
<dbReference type="PANTHER" id="PTHR14871">
    <property type="entry name" value="DYNEIN REGULATORY COMPLEX PROTEIN 9"/>
    <property type="match status" value="1"/>
</dbReference>
<comment type="subcellular location">
    <subcellularLocation>
        <location evidence="2">Cell projection</location>
    </subcellularLocation>
    <subcellularLocation>
        <location evidence="1">Cytoplasm</location>
        <location evidence="1">Cytoskeleton</location>
    </subcellularLocation>
</comment>
<dbReference type="PANTHER" id="PTHR14871:SF1">
    <property type="entry name" value="DYNEIN REGULATORY COMPLEX PROTEIN 9"/>
    <property type="match status" value="1"/>
</dbReference>
<evidence type="ECO:0000256" key="2">
    <source>
        <dbReference type="ARBA" id="ARBA00004316"/>
    </source>
</evidence>
<dbReference type="Proteomes" id="UP000695007">
    <property type="component" value="Unplaced"/>
</dbReference>
<dbReference type="InterPro" id="IPR042618">
    <property type="entry name" value="IQCG"/>
</dbReference>
<sequence>MPKSRPKNEKEGLRLKSDMELEYVDAWLSSRREQDDLRMMESCDLLEAKLSDCRKRETGELLVSKNIRAFLKLTTEKYVKDSYVWMERQQTEMKSYDEEIRRLQEEIGKKRATLEELYKEYTSKQEFIDGCLAEKEAARKKREHEDHVRRQTIRIQAWWRGVMVRRKLGPYRPEDKKRKRPNKSKK</sequence>
<reference evidence="8" key="1">
    <citation type="submission" date="2025-08" db="UniProtKB">
        <authorList>
            <consortium name="RefSeq"/>
        </authorList>
    </citation>
    <scope>IDENTIFICATION</scope>
</reference>
<name>A0AAJ6YKY4_9HYME</name>
<evidence type="ECO:0000313" key="7">
    <source>
        <dbReference type="Proteomes" id="UP000695007"/>
    </source>
</evidence>
<organism evidence="7 8">
    <name type="scientific">Ceratosolen solmsi marchali</name>
    <dbReference type="NCBI Taxonomy" id="326594"/>
    <lineage>
        <taxon>Eukaryota</taxon>
        <taxon>Metazoa</taxon>
        <taxon>Ecdysozoa</taxon>
        <taxon>Arthropoda</taxon>
        <taxon>Hexapoda</taxon>
        <taxon>Insecta</taxon>
        <taxon>Pterygota</taxon>
        <taxon>Neoptera</taxon>
        <taxon>Endopterygota</taxon>
        <taxon>Hymenoptera</taxon>
        <taxon>Apocrita</taxon>
        <taxon>Proctotrupomorpha</taxon>
        <taxon>Chalcidoidea</taxon>
        <taxon>Agaonidae</taxon>
        <taxon>Agaoninae</taxon>
        <taxon>Ceratosolen</taxon>
    </lineage>
</organism>
<dbReference type="GO" id="GO:0005856">
    <property type="term" value="C:cytoskeleton"/>
    <property type="evidence" value="ECO:0007669"/>
    <property type="project" value="UniProtKB-SubCell"/>
</dbReference>
<keyword evidence="7" id="KW-1185">Reference proteome</keyword>
<dbReference type="GO" id="GO:0005737">
    <property type="term" value="C:cytoplasm"/>
    <property type="evidence" value="ECO:0007669"/>
    <property type="project" value="TreeGrafter"/>
</dbReference>
<protein>
    <submittedName>
        <fullName evidence="8">IQ domain-containing protein G-like</fullName>
    </submittedName>
</protein>
<evidence type="ECO:0000256" key="4">
    <source>
        <dbReference type="ARBA" id="ARBA00023212"/>
    </source>
</evidence>
<accession>A0AAJ6YKY4</accession>
<dbReference type="PROSITE" id="PS50096">
    <property type="entry name" value="IQ"/>
    <property type="match status" value="1"/>
</dbReference>
<gene>
    <name evidence="8" type="primary">LOC105363860</name>
</gene>
<keyword evidence="5" id="KW-0966">Cell projection</keyword>
<evidence type="ECO:0000256" key="1">
    <source>
        <dbReference type="ARBA" id="ARBA00004245"/>
    </source>
</evidence>
<keyword evidence="4" id="KW-0206">Cytoskeleton</keyword>
<dbReference type="CDD" id="cd23766">
    <property type="entry name" value="IQCG"/>
    <property type="match status" value="1"/>
</dbReference>
<dbReference type="RefSeq" id="XP_011499962.1">
    <property type="nucleotide sequence ID" value="XM_011501660.1"/>
</dbReference>
<keyword evidence="3" id="KW-0963">Cytoplasm</keyword>
<dbReference type="AlphaFoldDB" id="A0AAJ6YKY4"/>
<dbReference type="KEGG" id="csol:105363860"/>
<feature type="coiled-coil region" evidence="6">
    <location>
        <begin position="86"/>
        <end position="120"/>
    </location>
</feature>
<evidence type="ECO:0000256" key="3">
    <source>
        <dbReference type="ARBA" id="ARBA00022490"/>
    </source>
</evidence>
<evidence type="ECO:0000256" key="6">
    <source>
        <dbReference type="SAM" id="Coils"/>
    </source>
</evidence>